<protein>
    <submittedName>
        <fullName evidence="1">Uncharacterized protein</fullName>
    </submittedName>
</protein>
<keyword evidence="2" id="KW-1185">Reference proteome</keyword>
<dbReference type="Proteomes" id="UP000198888">
    <property type="component" value="Unassembled WGS sequence"/>
</dbReference>
<gene>
    <name evidence="1" type="ORF">SAMN05444271_11711</name>
</gene>
<organism evidence="1 2">
    <name type="scientific">Halohasta litchfieldiae</name>
    <dbReference type="NCBI Taxonomy" id="1073996"/>
    <lineage>
        <taxon>Archaea</taxon>
        <taxon>Methanobacteriati</taxon>
        <taxon>Methanobacteriota</taxon>
        <taxon>Stenosarchaea group</taxon>
        <taxon>Halobacteria</taxon>
        <taxon>Halobacteriales</taxon>
        <taxon>Haloferacaceae</taxon>
        <taxon>Halohasta</taxon>
    </lineage>
</organism>
<sequence>MTLVTNDTLTDGLTNDRYVKAVRLVDDFEDEVYDRIKDTLDDIMTSEQEGLFDNNLDYDKGHNPTPGPTYGTLRFEGTMMQTNSDGNNLKLNIGLEWVEPETQGRDEWPEPLLCYVYYKIKYAPTEPFQAVSAATRESNEWDAISVGDEQWDSGQRVAPGIFYVPIVDGDDIEEGLSVLGDHCTTFVQQMVE</sequence>
<proteinExistence type="predicted"/>
<name>A0A1H6VQX5_9EURY</name>
<dbReference type="STRING" id="1073996.SAMN05444271_11711"/>
<evidence type="ECO:0000313" key="1">
    <source>
        <dbReference type="EMBL" id="SEJ03050.1"/>
    </source>
</evidence>
<reference evidence="1 2" key="1">
    <citation type="submission" date="2016-10" db="EMBL/GenBank/DDBJ databases">
        <authorList>
            <person name="de Groot N.N."/>
        </authorList>
    </citation>
    <scope>NUCLEOTIDE SEQUENCE [LARGE SCALE GENOMIC DNA]</scope>
    <source>
        <strain evidence="1 2">DSM 22187</strain>
    </source>
</reference>
<accession>A0A1H6VQX5</accession>
<dbReference type="AlphaFoldDB" id="A0A1H6VQX5"/>
<dbReference type="EMBL" id="FNYR01000017">
    <property type="protein sequence ID" value="SEJ03050.1"/>
    <property type="molecule type" value="Genomic_DNA"/>
</dbReference>
<evidence type="ECO:0000313" key="2">
    <source>
        <dbReference type="Proteomes" id="UP000198888"/>
    </source>
</evidence>